<evidence type="ECO:0000313" key="2">
    <source>
        <dbReference type="EMBL" id="QUH22547.1"/>
    </source>
</evidence>
<keyword evidence="1" id="KW-0472">Membrane</keyword>
<feature type="transmembrane region" description="Helical" evidence="1">
    <location>
        <begin position="200"/>
        <end position="222"/>
    </location>
</feature>
<feature type="transmembrane region" description="Helical" evidence="1">
    <location>
        <begin position="20"/>
        <end position="43"/>
    </location>
</feature>
<gene>
    <name evidence="2" type="ORF">HYG87_01580</name>
</gene>
<name>A0A8T8K3J0_9EURY</name>
<organism evidence="2 3">
    <name type="scientific">Methanobacterium alkalithermotolerans</name>
    <dbReference type="NCBI Taxonomy" id="2731220"/>
    <lineage>
        <taxon>Archaea</taxon>
        <taxon>Methanobacteriati</taxon>
        <taxon>Methanobacteriota</taxon>
        <taxon>Methanomada group</taxon>
        <taxon>Methanobacteria</taxon>
        <taxon>Methanobacteriales</taxon>
        <taxon>Methanobacteriaceae</taxon>
        <taxon>Methanobacterium</taxon>
    </lineage>
</organism>
<accession>A0A8T8K3J0</accession>
<keyword evidence="1" id="KW-1133">Transmembrane helix</keyword>
<dbReference type="OrthoDB" id="64568at2157"/>
<dbReference type="EMBL" id="CP058560">
    <property type="protein sequence ID" value="QUH22547.1"/>
    <property type="molecule type" value="Genomic_DNA"/>
</dbReference>
<dbReference type="Pfam" id="PF10125">
    <property type="entry name" value="NADHdeh_related"/>
    <property type="match status" value="1"/>
</dbReference>
<dbReference type="KEGG" id="meme:HYG87_01580"/>
<dbReference type="RefSeq" id="WP_211533491.1">
    <property type="nucleotide sequence ID" value="NZ_CP058560.1"/>
</dbReference>
<evidence type="ECO:0000256" key="1">
    <source>
        <dbReference type="SAM" id="Phobius"/>
    </source>
</evidence>
<feature type="transmembrane region" description="Helical" evidence="1">
    <location>
        <begin position="125"/>
        <end position="145"/>
    </location>
</feature>
<keyword evidence="1" id="KW-0812">Transmembrane</keyword>
<dbReference type="PIRSF" id="PIRSF036536">
    <property type="entry name" value="EhaH"/>
    <property type="match status" value="1"/>
</dbReference>
<feature type="transmembrane region" description="Helical" evidence="1">
    <location>
        <begin position="95"/>
        <end position="113"/>
    </location>
</feature>
<sequence>MDIATLGGQLLGQIPLGDIVLYLTPFNLFMFAGALIFTTLIAISRTETQVEAEFGSLNDNEVKVGLKEFKIRRFLAVVCGLATAGAMITGDVFNFTLLVALIGIVNIGIVSAVKQIDVLNAAFQYGLIAMIASLPLFGGAAIILASTGTLSILEIAQLSFTTPMMFFASVLLLLGIAGETGIAPFYATKAEMFRTPGSPFILIIHLSSLLVIVRAIEILLIINKPF</sequence>
<dbReference type="InterPro" id="IPR017059">
    <property type="entry name" value="NiFe-hyd_3_EhaH_prd"/>
</dbReference>
<proteinExistence type="predicted"/>
<dbReference type="AlphaFoldDB" id="A0A8T8K3J0"/>
<feature type="transmembrane region" description="Helical" evidence="1">
    <location>
        <begin position="71"/>
        <end position="89"/>
    </location>
</feature>
<protein>
    <submittedName>
        <fullName evidence="2">Uncharacterized protein</fullName>
    </submittedName>
</protein>
<dbReference type="GeneID" id="64819414"/>
<dbReference type="Proteomes" id="UP000681041">
    <property type="component" value="Chromosome"/>
</dbReference>
<feature type="transmembrane region" description="Helical" evidence="1">
    <location>
        <begin position="165"/>
        <end position="188"/>
    </location>
</feature>
<evidence type="ECO:0000313" key="3">
    <source>
        <dbReference type="Proteomes" id="UP000681041"/>
    </source>
</evidence>
<reference evidence="2" key="1">
    <citation type="submission" date="2020-07" db="EMBL/GenBank/DDBJ databases">
        <title>Methanobacterium. sp. MethCan genome.</title>
        <authorList>
            <person name="Postec A."/>
            <person name="Quemeneur M."/>
        </authorList>
    </citation>
    <scope>NUCLEOTIDE SEQUENCE</scope>
    <source>
        <strain evidence="2">MethCAN</strain>
    </source>
</reference>
<keyword evidence="3" id="KW-1185">Reference proteome</keyword>